<keyword evidence="1" id="KW-1133">Transmembrane helix</keyword>
<evidence type="ECO:0000313" key="4">
    <source>
        <dbReference type="Proteomes" id="UP000033531"/>
    </source>
</evidence>
<name>A0A0F4LIK7_9LACO</name>
<dbReference type="RefSeq" id="WP_046324153.1">
    <property type="nucleotide sequence ID" value="NZ_JBHTMT010000011.1"/>
</dbReference>
<dbReference type="EMBL" id="JXLI01000005">
    <property type="protein sequence ID" value="KJY58163.1"/>
    <property type="molecule type" value="Genomic_DNA"/>
</dbReference>
<gene>
    <name evidence="3" type="ORF">DK873_00930</name>
    <name evidence="2" type="ORF">JF74_01990</name>
</gene>
<sequence>MIVFYLILDALLLGYTCYSWYWQANIDLKGHYRSSSIIWAVIFIWIGFTWQLIEKGDPGLSIFLAIFLMIGIIDGFTGLAPKRAVVSGYFRRTISYSEIAMVTLIKVPNPKKKQVICILTTQKNRQYYLRFSNGVAQIVEALKNHIHHDIHIEIQDIF</sequence>
<organism evidence="2 4">
    <name type="scientific">Lactobacillus melliventris</name>
    <dbReference type="NCBI Taxonomy" id="1218507"/>
    <lineage>
        <taxon>Bacteria</taxon>
        <taxon>Bacillati</taxon>
        <taxon>Bacillota</taxon>
        <taxon>Bacilli</taxon>
        <taxon>Lactobacillales</taxon>
        <taxon>Lactobacillaceae</taxon>
        <taxon>Lactobacillus</taxon>
    </lineage>
</organism>
<dbReference type="Proteomes" id="UP000033531">
    <property type="component" value="Unassembled WGS sequence"/>
</dbReference>
<keyword evidence="1" id="KW-0472">Membrane</keyword>
<keyword evidence="5" id="KW-1185">Reference proteome</keyword>
<evidence type="ECO:0000313" key="2">
    <source>
        <dbReference type="EMBL" id="KJY58163.1"/>
    </source>
</evidence>
<evidence type="ECO:0000313" key="3">
    <source>
        <dbReference type="EMBL" id="PXY86145.1"/>
    </source>
</evidence>
<proteinExistence type="predicted"/>
<feature type="transmembrane region" description="Helical" evidence="1">
    <location>
        <begin position="6"/>
        <end position="24"/>
    </location>
</feature>
<reference evidence="2 4" key="1">
    <citation type="submission" date="2015-01" db="EMBL/GenBank/DDBJ databases">
        <title>Comparative genomics of the lactic acid bacteria isolated from the honey bee gut.</title>
        <authorList>
            <person name="Ellegaard K.M."/>
            <person name="Tamarit D."/>
            <person name="Javelind E."/>
            <person name="Olofsson T."/>
            <person name="Andersson S.G."/>
            <person name="Vasquez A."/>
        </authorList>
    </citation>
    <scope>NUCLEOTIDE SEQUENCE [LARGE SCALE GENOMIC DNA]</scope>
    <source>
        <strain evidence="2 4">Hma8</strain>
    </source>
</reference>
<dbReference type="OrthoDB" id="2303391at2"/>
<keyword evidence="1" id="KW-0812">Transmembrane</keyword>
<evidence type="ECO:0000256" key="1">
    <source>
        <dbReference type="SAM" id="Phobius"/>
    </source>
</evidence>
<evidence type="ECO:0000313" key="5">
    <source>
        <dbReference type="Proteomes" id="UP000247698"/>
    </source>
</evidence>
<comment type="caution">
    <text evidence="2">The sequence shown here is derived from an EMBL/GenBank/DDBJ whole genome shotgun (WGS) entry which is preliminary data.</text>
</comment>
<dbReference type="Proteomes" id="UP000247698">
    <property type="component" value="Unassembled WGS sequence"/>
</dbReference>
<dbReference type="EMBL" id="QGLG01000001">
    <property type="protein sequence ID" value="PXY86145.1"/>
    <property type="molecule type" value="Genomic_DNA"/>
</dbReference>
<feature type="transmembrane region" description="Helical" evidence="1">
    <location>
        <begin position="36"/>
        <end position="53"/>
    </location>
</feature>
<reference evidence="3 5" key="2">
    <citation type="submission" date="2018-05" db="EMBL/GenBank/DDBJ databases">
        <title>Reference genomes for bee gut microbiota database.</title>
        <authorList>
            <person name="Ellegaard K.M."/>
        </authorList>
    </citation>
    <scope>NUCLEOTIDE SEQUENCE [LARGE SCALE GENOMIC DNA]</scope>
    <source>
        <strain evidence="3 5">ESL0184</strain>
    </source>
</reference>
<dbReference type="STRING" id="1218507.JF74_01990"/>
<feature type="transmembrane region" description="Helical" evidence="1">
    <location>
        <begin position="59"/>
        <end position="81"/>
    </location>
</feature>
<dbReference type="HOGENOM" id="CLU_134977_0_0_9"/>
<dbReference type="PATRIC" id="fig|1218507.3.peg.360"/>
<protein>
    <submittedName>
        <fullName evidence="2">Uncharacterized protein</fullName>
    </submittedName>
</protein>
<accession>A0A0F4LIK7</accession>
<dbReference type="AlphaFoldDB" id="A0A0F4LIK7"/>